<comment type="similarity">
    <text evidence="1 5">Belongs to the metallo-dependent hydrolases superfamily. NagA family.</text>
</comment>
<keyword evidence="2" id="KW-0479">Metal-binding</keyword>
<feature type="domain" description="Amidohydrolase-related" evidence="6">
    <location>
        <begin position="55"/>
        <end position="377"/>
    </location>
</feature>
<dbReference type="InterPro" id="IPR011059">
    <property type="entry name" value="Metal-dep_hydrolase_composite"/>
</dbReference>
<dbReference type="PIRSF" id="PIRSF038994">
    <property type="entry name" value="NagA"/>
    <property type="match status" value="1"/>
</dbReference>
<gene>
    <name evidence="7" type="ORF">J4032_17505</name>
</gene>
<evidence type="ECO:0000259" key="6">
    <source>
        <dbReference type="Pfam" id="PF01979"/>
    </source>
</evidence>
<dbReference type="Proteomes" id="UP000828924">
    <property type="component" value="Chromosome"/>
</dbReference>
<evidence type="ECO:0000256" key="1">
    <source>
        <dbReference type="ARBA" id="ARBA00010716"/>
    </source>
</evidence>
<dbReference type="InterPro" id="IPR006680">
    <property type="entry name" value="Amidohydro-rel"/>
</dbReference>
<protein>
    <submittedName>
        <fullName evidence="7">Amidohydrolase family protein</fullName>
    </submittedName>
</protein>
<keyword evidence="8" id="KW-1185">Reference proteome</keyword>
<proteinExistence type="inferred from homology"/>
<dbReference type="InterPro" id="IPR003764">
    <property type="entry name" value="GlcNAc_6-P_deAcase"/>
</dbReference>
<keyword evidence="4 5" id="KW-0119">Carbohydrate metabolism</keyword>
<dbReference type="EMBL" id="CP071872">
    <property type="protein sequence ID" value="UNM13059.1"/>
    <property type="molecule type" value="Genomic_DNA"/>
</dbReference>
<dbReference type="SUPFAM" id="SSF51338">
    <property type="entry name" value="Composite domain of metallo-dependent hydrolases"/>
    <property type="match status" value="1"/>
</dbReference>
<dbReference type="RefSeq" id="WP_242331777.1">
    <property type="nucleotide sequence ID" value="NZ_CP071872.1"/>
</dbReference>
<dbReference type="Gene3D" id="2.30.40.10">
    <property type="entry name" value="Urease, subunit C, domain 1"/>
    <property type="match status" value="1"/>
</dbReference>
<reference evidence="7 8" key="1">
    <citation type="submission" date="2021-03" db="EMBL/GenBank/DDBJ databases">
        <title>Complete genome of Streptomyces formicae strain 1H-GS9 (DSM 100524).</title>
        <authorList>
            <person name="Atanasov K.E."/>
            <person name="Altabella T."/>
            <person name="Ferrer A."/>
        </authorList>
    </citation>
    <scope>NUCLEOTIDE SEQUENCE [LARGE SCALE GENOMIC DNA]</scope>
    <source>
        <strain evidence="7 8">1H-GS9</strain>
    </source>
</reference>
<name>A0ABY3WNL6_9ACTN</name>
<evidence type="ECO:0000313" key="8">
    <source>
        <dbReference type="Proteomes" id="UP000828924"/>
    </source>
</evidence>
<sequence>MRNEQRTAVVNASVVHTDRVGFGECVFLSDGIIEYVGEHRRPPADWEVIDVGGRLVLPGLVDIHAHGALGHTFNEASAHAWRTVTAAHAAAGSTTLLATLATDSLPAMMAALAVGRRRWAGDRPIGAHLEGPYLNPAFRGAHPRDALRVPDDHSWRELLAEPGFVRMVTLAPELPGAEDMIWALAQRSVAVSAGHSAASAEVMAAAHADGLRHVAHLWSGQSMLCKDGPWRATGLLESVLSSTEFTAELIADGRHLSADLVRIAYRCLGPDRLCLVSDASAGTGLPRGTEFAMGAVRGVVADGVALDHTGGSFCGSTSFLSDILRFTVLRAGVPLVDATRMAATTPALVLGIADRVGSLRPGLAADLVVLDDSLRVLRVARGGQWLYEEPDGSRDMGEEEADG</sequence>
<organism evidence="7 8">
    <name type="scientific">Streptomyces formicae</name>
    <dbReference type="NCBI Taxonomy" id="1616117"/>
    <lineage>
        <taxon>Bacteria</taxon>
        <taxon>Bacillati</taxon>
        <taxon>Actinomycetota</taxon>
        <taxon>Actinomycetes</taxon>
        <taxon>Kitasatosporales</taxon>
        <taxon>Streptomycetaceae</taxon>
        <taxon>Streptomyces</taxon>
    </lineage>
</organism>
<evidence type="ECO:0000256" key="4">
    <source>
        <dbReference type="ARBA" id="ARBA00023277"/>
    </source>
</evidence>
<evidence type="ECO:0000313" key="7">
    <source>
        <dbReference type="EMBL" id="UNM13059.1"/>
    </source>
</evidence>
<accession>A0ABY3WNL6</accession>
<dbReference type="Pfam" id="PF01979">
    <property type="entry name" value="Amidohydro_1"/>
    <property type="match status" value="1"/>
</dbReference>
<dbReference type="InterPro" id="IPR032466">
    <property type="entry name" value="Metal_Hydrolase"/>
</dbReference>
<evidence type="ECO:0000256" key="3">
    <source>
        <dbReference type="ARBA" id="ARBA00022801"/>
    </source>
</evidence>
<evidence type="ECO:0000256" key="5">
    <source>
        <dbReference type="PIRNR" id="PIRNR038994"/>
    </source>
</evidence>
<dbReference type="SUPFAM" id="SSF51556">
    <property type="entry name" value="Metallo-dependent hydrolases"/>
    <property type="match status" value="1"/>
</dbReference>
<evidence type="ECO:0000256" key="2">
    <source>
        <dbReference type="ARBA" id="ARBA00022723"/>
    </source>
</evidence>
<dbReference type="PANTHER" id="PTHR11113:SF14">
    <property type="entry name" value="N-ACETYLGLUCOSAMINE-6-PHOSPHATE DEACETYLASE"/>
    <property type="match status" value="1"/>
</dbReference>
<dbReference type="Gene3D" id="3.20.20.140">
    <property type="entry name" value="Metal-dependent hydrolases"/>
    <property type="match status" value="1"/>
</dbReference>
<dbReference type="PANTHER" id="PTHR11113">
    <property type="entry name" value="N-ACETYLGLUCOSAMINE-6-PHOSPHATE DEACETYLASE"/>
    <property type="match status" value="1"/>
</dbReference>
<keyword evidence="3 5" id="KW-0378">Hydrolase</keyword>